<feature type="region of interest" description="Disordered" evidence="1">
    <location>
        <begin position="172"/>
        <end position="239"/>
    </location>
</feature>
<name>A0A9Q1RF32_9SOLA</name>
<proteinExistence type="predicted"/>
<feature type="region of interest" description="Disordered" evidence="1">
    <location>
        <begin position="35"/>
        <end position="102"/>
    </location>
</feature>
<feature type="compositionally biased region" description="Basic and acidic residues" evidence="1">
    <location>
        <begin position="209"/>
        <end position="230"/>
    </location>
</feature>
<feature type="compositionally biased region" description="Basic and acidic residues" evidence="1">
    <location>
        <begin position="73"/>
        <end position="96"/>
    </location>
</feature>
<evidence type="ECO:0000313" key="3">
    <source>
        <dbReference type="Proteomes" id="UP001152561"/>
    </source>
</evidence>
<feature type="compositionally biased region" description="Basic and acidic residues" evidence="1">
    <location>
        <begin position="35"/>
        <end position="66"/>
    </location>
</feature>
<dbReference type="Proteomes" id="UP001152561">
    <property type="component" value="Unassembled WGS sequence"/>
</dbReference>
<gene>
    <name evidence="2" type="ORF">K7X08_020121</name>
</gene>
<sequence>MNKVFFKSVAPKEIAKRRKRTKIIPFNQHVVDQLNEERREETGKQEYQRKEHIDEEGKKYSKRDTRVINGDQDSNKEDNLNGKQEKVNEEIQHGETVKGNQIDVTHVSDTMQSIEKMNMKIGDKEEEVEEGEIHFPSLPSEIKNAKSIEHFVELNCERKEEDIQGMECDSMESITKNNNGNKNISSTSLSVSNEMRGRKKTRKVGRMKTVSEDPTEYRDRRSENLHDTTQPRKKQLHRQ</sequence>
<organism evidence="2 3">
    <name type="scientific">Anisodus acutangulus</name>
    <dbReference type="NCBI Taxonomy" id="402998"/>
    <lineage>
        <taxon>Eukaryota</taxon>
        <taxon>Viridiplantae</taxon>
        <taxon>Streptophyta</taxon>
        <taxon>Embryophyta</taxon>
        <taxon>Tracheophyta</taxon>
        <taxon>Spermatophyta</taxon>
        <taxon>Magnoliopsida</taxon>
        <taxon>eudicotyledons</taxon>
        <taxon>Gunneridae</taxon>
        <taxon>Pentapetalae</taxon>
        <taxon>asterids</taxon>
        <taxon>lamiids</taxon>
        <taxon>Solanales</taxon>
        <taxon>Solanaceae</taxon>
        <taxon>Solanoideae</taxon>
        <taxon>Hyoscyameae</taxon>
        <taxon>Anisodus</taxon>
    </lineage>
</organism>
<feature type="compositionally biased region" description="Basic residues" evidence="1">
    <location>
        <begin position="197"/>
        <end position="206"/>
    </location>
</feature>
<dbReference type="EMBL" id="JAJAGQ010000009">
    <property type="protein sequence ID" value="KAJ8552728.1"/>
    <property type="molecule type" value="Genomic_DNA"/>
</dbReference>
<dbReference type="AlphaFoldDB" id="A0A9Q1RF32"/>
<comment type="caution">
    <text evidence="2">The sequence shown here is derived from an EMBL/GenBank/DDBJ whole genome shotgun (WGS) entry which is preliminary data.</text>
</comment>
<keyword evidence="3" id="KW-1185">Reference proteome</keyword>
<evidence type="ECO:0000256" key="1">
    <source>
        <dbReference type="SAM" id="MobiDB-lite"/>
    </source>
</evidence>
<reference evidence="3" key="1">
    <citation type="journal article" date="2023" name="Proc. Natl. Acad. Sci. U.S.A.">
        <title>Genomic and structural basis for evolution of tropane alkaloid biosynthesis.</title>
        <authorList>
            <person name="Wanga Y.-J."/>
            <person name="Taina T."/>
            <person name="Yua J.-Y."/>
            <person name="Lia J."/>
            <person name="Xua B."/>
            <person name="Chenc J."/>
            <person name="D'Auriad J.C."/>
            <person name="Huanga J.-P."/>
            <person name="Huanga S.-X."/>
        </authorList>
    </citation>
    <scope>NUCLEOTIDE SEQUENCE [LARGE SCALE GENOMIC DNA]</scope>
    <source>
        <strain evidence="3">cv. KIB-2019</strain>
    </source>
</reference>
<feature type="compositionally biased region" description="Polar residues" evidence="1">
    <location>
        <begin position="172"/>
        <end position="193"/>
    </location>
</feature>
<protein>
    <submittedName>
        <fullName evidence="2">Uncharacterized protein</fullName>
    </submittedName>
</protein>
<accession>A0A9Q1RF32</accession>
<evidence type="ECO:0000313" key="2">
    <source>
        <dbReference type="EMBL" id="KAJ8552728.1"/>
    </source>
</evidence>